<dbReference type="SMART" id="SM00912">
    <property type="entry name" value="Haemagg_act"/>
    <property type="match status" value="1"/>
</dbReference>
<organism evidence="4 5">
    <name type="scientific">Yersinia proxima</name>
    <dbReference type="NCBI Taxonomy" id="2890316"/>
    <lineage>
        <taxon>Bacteria</taxon>
        <taxon>Pseudomonadati</taxon>
        <taxon>Pseudomonadota</taxon>
        <taxon>Gammaproteobacteria</taxon>
        <taxon>Enterobacterales</taxon>
        <taxon>Yersiniaceae</taxon>
        <taxon>Yersinia</taxon>
    </lineage>
</organism>
<protein>
    <submittedName>
        <fullName evidence="4">Hemagglutinin repeat-containing protein</fullName>
    </submittedName>
</protein>
<dbReference type="Gene3D" id="2.160.20.10">
    <property type="entry name" value="Single-stranded right-handed beta-helix, Pectin lyase-like"/>
    <property type="match status" value="1"/>
</dbReference>
<feature type="region of interest" description="Disordered" evidence="2">
    <location>
        <begin position="1906"/>
        <end position="1948"/>
    </location>
</feature>
<proteinExistence type="predicted"/>
<dbReference type="Proteomes" id="UP001629523">
    <property type="component" value="Unassembled WGS sequence"/>
</dbReference>
<reference evidence="4 5" key="1">
    <citation type="journal article" date="2024" name="Infect. Genet. Evol.">
        <title>Characteristics and comparative genome analysis of Yersinia enterocolitica and related species associated with human infections in Switzerland 2019-2023.</title>
        <authorList>
            <person name="Stevens M.J.A."/>
            <person name="Horlbog J.A."/>
            <person name="Diethelm A."/>
            <person name="Stephan R."/>
            <person name="Nuesch-Inderbinen M."/>
        </authorList>
    </citation>
    <scope>NUCLEOTIDE SEQUENCE [LARGE SCALE GENOMIC DNA]</scope>
    <source>
        <strain evidence="4 5">N20-0302</strain>
    </source>
</reference>
<keyword evidence="5" id="KW-1185">Reference proteome</keyword>
<dbReference type="InterPro" id="IPR012334">
    <property type="entry name" value="Pectin_lyas_fold"/>
</dbReference>
<feature type="compositionally biased region" description="Low complexity" evidence="2">
    <location>
        <begin position="2182"/>
        <end position="2195"/>
    </location>
</feature>
<sequence length="2702" mass="282877">MMSKYKTAPHKSQSSILERLTPENLHKKLCPIYLAMATSLPCLAYANIIPDHTGNTPNMNQSANNTPVVNIVNPNDNGISHNKFDEFNVGPDGLIFNNSMQDGVSQIGGFVIKNGQLQQEASAIISEVTGAKGSKLNGTMEVFGKSADLIIANENGITVNGVSTINANNLTLSTGRVAYGSDGNIQLKVDKGMIGIEGQGLSTEGLTHFDMVSRTVKLDGEISGKADINVITGLNNYDTKTRKHQVHSQSSSNTPKVSIDGGSLGSMYGGRIQLISTESGVGVHHKGSIVGNQGIEISANGDLVLTGIKSQNGDVNLSGNNIDIAMNDATGYGGIVSSNDIVIRALSQLRLNADAIAEKGNIRINADSLLQNASRIIAMSSNNSPIEITSIYIDVKGEYNISGNLFALDAAGNKIDNATITLVNGEYVVSVNGSIVSAASISSDASISSQSGNVTVKSNSLLNSNAGINTKNGSLNFYINDTFENNGMISASGSLDIVSSHFGNSGDMFSSQAVNIDIGSLINKGKLQAEKNITIKTNEFDNSGQIISSESSLNLAVNGSVAKNSGLLSGNETSITLSGDDSLLDNSGDINADNNLTISSDSIYNSGSILAKKDAVLNITKELNNKNNAEIIAGNTLNINSKGSKKVNINNNNSLIQGDSIVSDNLNKVTNTNGGMIVADSSLKLSNVNELINAGDNSLIQAADLTLDAVKKINNSENAMMLTSDNLVISNADELVNTNASMLSSGDIKLSSIGKITNTNGLINADDSIYIDNVDVLLNSGTGTTQSSGSGIVANNIDIRSVGLLENTGGSYISSLGDLLNLEQIKHIINDASSMLTSDNNLNITGSMLIKNHGVLYSGNSLSIADIDRLENTGDDSSNVGIINAGKIMIVNVGEIVNSLLAIINSDSYLSFDKINTLINNNSIIQSVNTLTLNAIHVINNNTNESKESAVIFSSEGVKINATTIENKNGAALASDGDISLVAKTINNNSSVISANNMSLTASEFNNSNGQVDTISDLLIKLTNYFNNNSGSIFSGNKLSLGLSGNAGNYTYNESSGDLNAKSHFDLNVTGSIIIDRILETAADLFLSADGNIDNNSSVLSLGDLSLKAKDITNKAGSLLFSKSDINIDARNGSFINENNANVLSMNNMAIHAKNIKNNAGTIRSEGDMALDAQLIENTSNYDNPGWVAGPSEVASSSVDWCAGIFCTTKYYFKLDGGIPTWVGNLQLNSMAEISANGNLYINQKKDISYAGPELKNKGGIIQSRKDMVISGNVYNSPEVNEKSFYEYLTGSLSKPIVLEFSWNSIGGDSGTAQFDSIYNLLDFLLGNGLPSDDFKDSLQKDIVKYNNHAISALKKFSGNNQQLNSVMNRLFGDAWLSQPDSALQQQWASLIKSDNNGLKNLKDYGMPDNKGAIIAGGNLIHNNGVFENGLHGVSGADQKITVEVGDKTIEVTQNPYEVNIGLKSIAEITKGLSTTKTYTELAQIKGLFIVSQGWKDIDLDVSVKDQSSNAIYPFYETRTEFIDQSLFFGTDYFFDQIGYAPDKPVIVIGDNYFISEIIRRQINESVGSFFSVRDGVDGEDLVEKLMSNAATVNGVEGFTVGEGLTDDQIAALDKDIVWFVTEYVDGTPVLAPKIYFATTTIDQLSSGLYDGSATVHAGGNIDIDADSFSNVNGQISAGGNISIKSEGDINNSSIGMNGGISSGGDLSLVSTDGSINNSGAGLHAGNDLTLQAENGSVELTASQGSNDSGQQKYHIYDDAITAGGNIDMTAKDITVNAVDISAANDISLTSTEGDVTFNNLYEVDGSYDYKHTDTGFLSHETTTTVSSSATSVDSSVNAGGKFTIDSAKDIVLKGGEYNAQSGELKAAGDLDVQTSQDYTYSETTVDRQEVIFGANANGVGQSAEYSVSSLDGDSSHVGSGEHDNLGSNISNAGGKRPGRAPTTSTAGFTAGVETTTKKDTEQTTSNKNASLNFTDSIALEAGGVVDIGGGDFTTEGGLSIKADEVKSTKYEDEVKTTSEETTTFIGMKGEGHSSIADAVDKELNLAAKGNEGKNVDAGLTAAEVAGSLSNIAFNDLLGGSVTIGADTTTSSSSSTAKSENITNITAGNVSIDSNKDTTLKGVDLTADSVKINTGGDLNILAAESSVEGQSKTDSHSAGLSMGASVAPQGSGVGASIDYHGSTSSSTESSKTFTNSTLNSGDIEVNTGGNMTLAGGNIQSDTANLNIAGDLNIETVQDTVNNQADSKEWGGSIGVAVSSNGGLIPTVAVNYGQGGEHHDSQLTGAQSGINTSGEVNITTGGDLNLTGGHIVSDNKTGNIDVTGNINATELSDSIDQQGSYSGGGGGMSTTGIPTVNGYHNTVEKIEYQEDQKATIDVGSVSGNIQGQLNTNSDEMSQVNKDEVTASNNISFTVGGWKGKGKQGADSATSKPSQSDSSTSNTSTPSRPVQSLTHESVQKPKPQKVEVVEAQKPSGVVTHGTASKPKPQKVEVVEVSKPKPQKVEVVEVSKPKPQKVEVVEVSKPKPQKVEVVEVSKPKPQKVEIVEVPKPVVSKPVTSWPTVQIPTRPVTSVGSSNSGANHRLPSTQATDPGSKLPTSGTGGTVIGSPGSAGAASFTNRPASKGPAVSHNTFIDGGKGSTPKQERVEEAKKESSGSELRQKTVSYDGKTSMNSGVWIMPEKTITGEHYSQEFSEKAQKYNAYS</sequence>
<dbReference type="InterPro" id="IPR010069">
    <property type="entry name" value="CdiA_FHA1_rpt"/>
</dbReference>
<evidence type="ECO:0000259" key="3">
    <source>
        <dbReference type="SMART" id="SM00912"/>
    </source>
</evidence>
<feature type="region of interest" description="Disordered" evidence="2">
    <location>
        <begin position="2411"/>
        <end position="2463"/>
    </location>
</feature>
<dbReference type="NCBIfam" id="TIGR01901">
    <property type="entry name" value="adhes_NPXG"/>
    <property type="match status" value="1"/>
</dbReference>
<accession>A0ABW9F365</accession>
<dbReference type="NCBIfam" id="TIGR01731">
    <property type="entry name" value="fil_hemag_20aa"/>
    <property type="match status" value="9"/>
</dbReference>
<feature type="region of interest" description="Disordered" evidence="2">
    <location>
        <begin position="2554"/>
        <end position="2671"/>
    </location>
</feature>
<feature type="domain" description="Filamentous haemagglutinin FhaB/tRNA nuclease CdiA-like TPS" evidence="3">
    <location>
        <begin position="63"/>
        <end position="182"/>
    </location>
</feature>
<dbReference type="InterPro" id="IPR025157">
    <property type="entry name" value="Hemagglutinin_rpt"/>
</dbReference>
<evidence type="ECO:0000256" key="2">
    <source>
        <dbReference type="SAM" id="MobiDB-lite"/>
    </source>
</evidence>
<feature type="compositionally biased region" description="Low complexity" evidence="2">
    <location>
        <begin position="2426"/>
        <end position="2447"/>
    </location>
</feature>
<feature type="region of interest" description="Disordered" evidence="2">
    <location>
        <begin position="2173"/>
        <end position="2195"/>
    </location>
</feature>
<evidence type="ECO:0000313" key="5">
    <source>
        <dbReference type="Proteomes" id="UP001629523"/>
    </source>
</evidence>
<dbReference type="InterPro" id="IPR011050">
    <property type="entry name" value="Pectin_lyase_fold/virulence"/>
</dbReference>
<dbReference type="SUPFAM" id="SSF51126">
    <property type="entry name" value="Pectin lyase-like"/>
    <property type="match status" value="1"/>
</dbReference>
<dbReference type="RefSeq" id="WP_408573726.1">
    <property type="nucleotide sequence ID" value="NZ_JBBEST010000014.1"/>
</dbReference>
<dbReference type="Pfam" id="PF05860">
    <property type="entry name" value="TPS"/>
    <property type="match status" value="1"/>
</dbReference>
<feature type="compositionally biased region" description="Polar residues" evidence="2">
    <location>
        <begin position="2557"/>
        <end position="2597"/>
    </location>
</feature>
<feature type="compositionally biased region" description="Polar residues" evidence="2">
    <location>
        <begin position="2660"/>
        <end position="2671"/>
    </location>
</feature>
<keyword evidence="1" id="KW-0800">Toxin</keyword>
<comment type="caution">
    <text evidence="4">The sequence shown here is derived from an EMBL/GenBank/DDBJ whole genome shotgun (WGS) entry which is preliminary data.</text>
</comment>
<dbReference type="EMBL" id="JBBEST010000014">
    <property type="protein sequence ID" value="MFM1348796.1"/>
    <property type="molecule type" value="Genomic_DNA"/>
</dbReference>
<dbReference type="InterPro" id="IPR008638">
    <property type="entry name" value="FhaB/CdiA-like_TPS"/>
</dbReference>
<dbReference type="Pfam" id="PF13332">
    <property type="entry name" value="Fil_haemagg_2"/>
    <property type="match status" value="2"/>
</dbReference>
<gene>
    <name evidence="4" type="ORF">WFP14_19835</name>
</gene>
<evidence type="ECO:0000313" key="4">
    <source>
        <dbReference type="EMBL" id="MFM1348796.1"/>
    </source>
</evidence>
<evidence type="ECO:0000256" key="1">
    <source>
        <dbReference type="ARBA" id="ARBA00022656"/>
    </source>
</evidence>
<name>A0ABW9F365_9GAMM</name>
<feature type="compositionally biased region" description="Basic and acidic residues" evidence="2">
    <location>
        <begin position="2641"/>
        <end position="2659"/>
    </location>
</feature>